<dbReference type="Gene3D" id="3.40.50.1240">
    <property type="entry name" value="Phosphoglycerate mutase-like"/>
    <property type="match status" value="1"/>
</dbReference>
<feature type="active site" description="Tele-phosphohistidine intermediate" evidence="1">
    <location>
        <position position="10"/>
    </location>
</feature>
<organism evidence="3 4">
    <name type="scientific">Candidatus Methylospira mobilis</name>
    <dbReference type="NCBI Taxonomy" id="1808979"/>
    <lineage>
        <taxon>Bacteria</taxon>
        <taxon>Pseudomonadati</taxon>
        <taxon>Pseudomonadota</taxon>
        <taxon>Gammaproteobacteria</taxon>
        <taxon>Methylococcales</taxon>
        <taxon>Methylococcaceae</taxon>
        <taxon>Candidatus Methylospira</taxon>
    </lineage>
</organism>
<dbReference type="SUPFAM" id="SSF53254">
    <property type="entry name" value="Phosphoglycerate mutase-like"/>
    <property type="match status" value="1"/>
</dbReference>
<dbReference type="EMBL" id="CP044205">
    <property type="protein sequence ID" value="QFY41297.1"/>
    <property type="molecule type" value="Genomic_DNA"/>
</dbReference>
<dbReference type="CDD" id="cd07067">
    <property type="entry name" value="HP_PGM_like"/>
    <property type="match status" value="1"/>
</dbReference>
<evidence type="ECO:0000256" key="1">
    <source>
        <dbReference type="PIRSR" id="PIRSR613078-1"/>
    </source>
</evidence>
<dbReference type="KEGG" id="mmob:F6R98_00580"/>
<gene>
    <name evidence="3" type="ORF">F6R98_00580</name>
</gene>
<dbReference type="Pfam" id="PF00300">
    <property type="entry name" value="His_Phos_1"/>
    <property type="match status" value="1"/>
</dbReference>
<dbReference type="InterPro" id="IPR029033">
    <property type="entry name" value="His_PPase_superfam"/>
</dbReference>
<feature type="binding site" evidence="2">
    <location>
        <begin position="83"/>
        <end position="86"/>
    </location>
    <ligand>
        <name>substrate</name>
    </ligand>
</feature>
<dbReference type="InParanoid" id="A0A5Q0BGI2"/>
<sequence length="212" mass="23400">MSLNLYLLRHGETEASLSGGYCGRLDPDLTEAGHEMAHDFAEAYQEHSWSAVYVSPLLRTRSTAAPICRLTGLDMRLRDGLRELDYGCWEGKSPAEVEREYHDDYLHWLADPGWNAPTAGERGIDVAQRALGVLAEIQAEHASGNVLVISHKATLRLLLCSLMGIDVGSYRDRVNVLVASVAVVEFGTHGPLLVRLGDRSHLRSVLRERPGT</sequence>
<dbReference type="InterPro" id="IPR050275">
    <property type="entry name" value="PGM_Phosphatase"/>
</dbReference>
<dbReference type="Proteomes" id="UP000325755">
    <property type="component" value="Chromosome"/>
</dbReference>
<keyword evidence="4" id="KW-1185">Reference proteome</keyword>
<dbReference type="PANTHER" id="PTHR48100">
    <property type="entry name" value="BROAD-SPECIFICITY PHOSPHATASE YOR283W-RELATED"/>
    <property type="match status" value="1"/>
</dbReference>
<feature type="active site" description="Proton donor/acceptor" evidence="1">
    <location>
        <position position="83"/>
    </location>
</feature>
<accession>A0A5Q0BGI2</accession>
<dbReference type="SMART" id="SM00855">
    <property type="entry name" value="PGAM"/>
    <property type="match status" value="1"/>
</dbReference>
<dbReference type="AlphaFoldDB" id="A0A5Q0BGI2"/>
<reference evidence="3 4" key="1">
    <citation type="submission" date="2019-09" db="EMBL/GenBank/DDBJ databases">
        <title>Ecophysiology of the spiral-shaped methanotroph Methylospira mobilis as revealed by the complete genome sequence.</title>
        <authorList>
            <person name="Oshkin I.Y."/>
            <person name="Dedysh S.N."/>
            <person name="Miroshnikov K."/>
            <person name="Danilova O.V."/>
            <person name="Hakobyan A."/>
            <person name="Liesack W."/>
        </authorList>
    </citation>
    <scope>NUCLEOTIDE SEQUENCE [LARGE SCALE GENOMIC DNA]</scope>
    <source>
        <strain evidence="3 4">Shm1</strain>
    </source>
</reference>
<proteinExistence type="predicted"/>
<dbReference type="OrthoDB" id="9783269at2"/>
<name>A0A5Q0BGI2_9GAMM</name>
<dbReference type="GO" id="GO:0016791">
    <property type="term" value="F:phosphatase activity"/>
    <property type="evidence" value="ECO:0007669"/>
    <property type="project" value="TreeGrafter"/>
</dbReference>
<evidence type="ECO:0000313" key="4">
    <source>
        <dbReference type="Proteomes" id="UP000325755"/>
    </source>
</evidence>
<dbReference type="GO" id="GO:0005737">
    <property type="term" value="C:cytoplasm"/>
    <property type="evidence" value="ECO:0007669"/>
    <property type="project" value="TreeGrafter"/>
</dbReference>
<feature type="binding site" evidence="2">
    <location>
        <position position="59"/>
    </location>
    <ligand>
        <name>substrate</name>
    </ligand>
</feature>
<dbReference type="RefSeq" id="WP_153247274.1">
    <property type="nucleotide sequence ID" value="NZ_CP044205.1"/>
</dbReference>
<evidence type="ECO:0000313" key="3">
    <source>
        <dbReference type="EMBL" id="QFY41297.1"/>
    </source>
</evidence>
<dbReference type="PANTHER" id="PTHR48100:SF1">
    <property type="entry name" value="HISTIDINE PHOSPHATASE FAMILY PROTEIN-RELATED"/>
    <property type="match status" value="1"/>
</dbReference>
<evidence type="ECO:0000256" key="2">
    <source>
        <dbReference type="PIRSR" id="PIRSR613078-2"/>
    </source>
</evidence>
<dbReference type="InterPro" id="IPR013078">
    <property type="entry name" value="His_Pase_superF_clade-1"/>
</dbReference>
<dbReference type="FunCoup" id="A0A5Q0BGI2">
    <property type="interactions" value="443"/>
</dbReference>
<protein>
    <submittedName>
        <fullName evidence="3">Histidine phosphatase family protein</fullName>
    </submittedName>
</protein>